<proteinExistence type="predicted"/>
<organism evidence="2 3">
    <name type="scientific">Paraburkholderia edwinii</name>
    <dbReference type="NCBI Taxonomy" id="2861782"/>
    <lineage>
        <taxon>Bacteria</taxon>
        <taxon>Pseudomonadati</taxon>
        <taxon>Pseudomonadota</taxon>
        <taxon>Betaproteobacteria</taxon>
        <taxon>Burkholderiales</taxon>
        <taxon>Burkholderiaceae</taxon>
        <taxon>Paraburkholderia</taxon>
    </lineage>
</organism>
<dbReference type="Proteomes" id="UP000826462">
    <property type="component" value="Chromosome 1"/>
</dbReference>
<feature type="region of interest" description="Disordered" evidence="1">
    <location>
        <begin position="77"/>
        <end position="134"/>
    </location>
</feature>
<reference evidence="2 3" key="1">
    <citation type="submission" date="2021-07" db="EMBL/GenBank/DDBJ databases">
        <title>Paraburkholderia edwinii protects Aspergillus sp. from phenazines by acting as a toxin sponge.</title>
        <authorList>
            <person name="Dahlstrom K.M."/>
            <person name="Newman D.K."/>
        </authorList>
    </citation>
    <scope>NUCLEOTIDE SEQUENCE [LARGE SCALE GENOMIC DNA]</scope>
    <source>
        <strain evidence="2 3">Pe01</strain>
    </source>
</reference>
<sequence length="134" mass="14621">MGLRIGLRTARAARVAACPPVDLGGARRATDRETMRAESIRPADLSHALRKRVCMSYARASSRYSGSRGANRYYLGYGQRQGPRGWKATASRAGESQQVGSQLDPLASTPMQNPFDNDDELALPSHPRQRIGPP</sequence>
<protein>
    <submittedName>
        <fullName evidence="2">Uncharacterized protein</fullName>
    </submittedName>
</protein>
<evidence type="ECO:0000313" key="2">
    <source>
        <dbReference type="EMBL" id="QYD67741.1"/>
    </source>
</evidence>
<accession>A0ABX8UGX9</accession>
<name>A0ABX8UGX9_9BURK</name>
<gene>
    <name evidence="2" type="ORF">KZJ38_15565</name>
</gene>
<evidence type="ECO:0000256" key="1">
    <source>
        <dbReference type="SAM" id="MobiDB-lite"/>
    </source>
</evidence>
<dbReference type="RefSeq" id="WP_219796963.1">
    <property type="nucleotide sequence ID" value="NZ_CP080095.1"/>
</dbReference>
<evidence type="ECO:0000313" key="3">
    <source>
        <dbReference type="Proteomes" id="UP000826462"/>
    </source>
</evidence>
<dbReference type="EMBL" id="CP080095">
    <property type="protein sequence ID" value="QYD67741.1"/>
    <property type="molecule type" value="Genomic_DNA"/>
</dbReference>
<keyword evidence="3" id="KW-1185">Reference proteome</keyword>